<evidence type="ECO:0000256" key="1">
    <source>
        <dbReference type="SAM" id="MobiDB-lite"/>
    </source>
</evidence>
<name>A0ABR2KI08_9EUKA</name>
<organism evidence="2 3">
    <name type="scientific">Tritrichomonas musculus</name>
    <dbReference type="NCBI Taxonomy" id="1915356"/>
    <lineage>
        <taxon>Eukaryota</taxon>
        <taxon>Metamonada</taxon>
        <taxon>Parabasalia</taxon>
        <taxon>Tritrichomonadida</taxon>
        <taxon>Tritrichomonadidae</taxon>
        <taxon>Tritrichomonas</taxon>
    </lineage>
</organism>
<dbReference type="InterPro" id="IPR001611">
    <property type="entry name" value="Leu-rich_rpt"/>
</dbReference>
<proteinExistence type="predicted"/>
<dbReference type="InterPro" id="IPR032675">
    <property type="entry name" value="LRR_dom_sf"/>
</dbReference>
<dbReference type="Pfam" id="PF13516">
    <property type="entry name" value="LRR_6"/>
    <property type="match status" value="2"/>
</dbReference>
<dbReference type="Gene3D" id="3.80.10.10">
    <property type="entry name" value="Ribonuclease Inhibitor"/>
    <property type="match status" value="1"/>
</dbReference>
<evidence type="ECO:0000313" key="3">
    <source>
        <dbReference type="Proteomes" id="UP001470230"/>
    </source>
</evidence>
<protein>
    <recommendedName>
        <fullName evidence="4">Leucine Rich Repeat family protein</fullName>
    </recommendedName>
</protein>
<dbReference type="PANTHER" id="PTHR46984">
    <property type="entry name" value="LEUCINE-RICH REPEAT-CONTAINING PROTEIN 71"/>
    <property type="match status" value="1"/>
</dbReference>
<dbReference type="EMBL" id="JAPFFF010000005">
    <property type="protein sequence ID" value="KAK8890476.1"/>
    <property type="molecule type" value="Genomic_DNA"/>
</dbReference>
<dbReference type="Proteomes" id="UP001470230">
    <property type="component" value="Unassembled WGS sequence"/>
</dbReference>
<accession>A0ABR2KI08</accession>
<dbReference type="SMART" id="SM00368">
    <property type="entry name" value="LRR_RI"/>
    <property type="match status" value="3"/>
</dbReference>
<dbReference type="InterPro" id="IPR053040">
    <property type="entry name" value="LRR-containing_protein_71"/>
</dbReference>
<dbReference type="SUPFAM" id="SSF52047">
    <property type="entry name" value="RNI-like"/>
    <property type="match status" value="1"/>
</dbReference>
<reference evidence="2 3" key="1">
    <citation type="submission" date="2024-04" db="EMBL/GenBank/DDBJ databases">
        <title>Tritrichomonas musculus Genome.</title>
        <authorList>
            <person name="Alves-Ferreira E."/>
            <person name="Grigg M."/>
            <person name="Lorenzi H."/>
            <person name="Galac M."/>
        </authorList>
    </citation>
    <scope>NUCLEOTIDE SEQUENCE [LARGE SCALE GENOMIC DNA]</scope>
    <source>
        <strain evidence="2 3">EAF2021</strain>
    </source>
</reference>
<feature type="region of interest" description="Disordered" evidence="1">
    <location>
        <begin position="249"/>
        <end position="283"/>
    </location>
</feature>
<gene>
    <name evidence="2" type="ORF">M9Y10_035252</name>
</gene>
<evidence type="ECO:0000313" key="2">
    <source>
        <dbReference type="EMBL" id="KAK8890476.1"/>
    </source>
</evidence>
<comment type="caution">
    <text evidence="2">The sequence shown here is derived from an EMBL/GenBank/DDBJ whole genome shotgun (WGS) entry which is preliminary data.</text>
</comment>
<dbReference type="PANTHER" id="PTHR46984:SF1">
    <property type="entry name" value="LEUCINE-RICH REPEAT-CONTAINING PROTEIN 71"/>
    <property type="match status" value="1"/>
</dbReference>
<feature type="compositionally biased region" description="Basic residues" evidence="1">
    <location>
        <begin position="256"/>
        <end position="266"/>
    </location>
</feature>
<keyword evidence="3" id="KW-1185">Reference proteome</keyword>
<evidence type="ECO:0008006" key="4">
    <source>
        <dbReference type="Google" id="ProtNLM"/>
    </source>
</evidence>
<sequence length="377" mass="42325">MSKLSSRKTAQKIIPKKDAINPYVADFHQACKSIGFQDQEIIQNISLMIPKYDNQLRFVNIVLSQLLCRAILKFIQKYTKLQKIEFYSCIIQDITFTQTLSNEFSKNSANYLSFDFTPISREDIIPLLMAQTLDILSLRGVQTLTSYDYRTHEPRTFPPSLNSFCNVLSTSSIKVLNLFDCHIGDIGAIAISNVLMFNSSIQCLSLVKNRIGDQGAIALSKALSDYELNDNESAVVDMLITEENRSKISDEGSNLTKKKKGQKTVQKKPLQVPKGKKSQSSKSQLNLLNFDPSASISPVITENWKSCKINSNHQRYIPGNRVLKTLLLDDNEIKPCGISALKKMLSINDSLINFSVLRNNGNDNCILQNLTRVRGAS</sequence>